<dbReference type="AlphaFoldDB" id="A0A0A8Z2R9"/>
<organism evidence="1">
    <name type="scientific">Arundo donax</name>
    <name type="common">Giant reed</name>
    <name type="synonym">Donax arundinaceus</name>
    <dbReference type="NCBI Taxonomy" id="35708"/>
    <lineage>
        <taxon>Eukaryota</taxon>
        <taxon>Viridiplantae</taxon>
        <taxon>Streptophyta</taxon>
        <taxon>Embryophyta</taxon>
        <taxon>Tracheophyta</taxon>
        <taxon>Spermatophyta</taxon>
        <taxon>Magnoliopsida</taxon>
        <taxon>Liliopsida</taxon>
        <taxon>Poales</taxon>
        <taxon>Poaceae</taxon>
        <taxon>PACMAD clade</taxon>
        <taxon>Arundinoideae</taxon>
        <taxon>Arundineae</taxon>
        <taxon>Arundo</taxon>
    </lineage>
</organism>
<reference evidence="1" key="2">
    <citation type="journal article" date="2015" name="Data Brief">
        <title>Shoot transcriptome of the giant reed, Arundo donax.</title>
        <authorList>
            <person name="Barrero R.A."/>
            <person name="Guerrero F.D."/>
            <person name="Moolhuijzen P."/>
            <person name="Goolsby J.A."/>
            <person name="Tidwell J."/>
            <person name="Bellgard S.E."/>
            <person name="Bellgard M.I."/>
        </authorList>
    </citation>
    <scope>NUCLEOTIDE SEQUENCE</scope>
    <source>
        <tissue evidence="1">Shoot tissue taken approximately 20 cm above the soil surface</tissue>
    </source>
</reference>
<name>A0A0A8Z2R9_ARUDO</name>
<evidence type="ECO:0000313" key="1">
    <source>
        <dbReference type="EMBL" id="JAD33679.1"/>
    </source>
</evidence>
<sequence>MRCETAGRRRGRGGRRCSALAAGGFRPESASNNSRCFSSLSTVF</sequence>
<proteinExistence type="predicted"/>
<reference evidence="1" key="1">
    <citation type="submission" date="2014-09" db="EMBL/GenBank/DDBJ databases">
        <authorList>
            <person name="Magalhaes I.L.F."/>
            <person name="Oliveira U."/>
            <person name="Santos F.R."/>
            <person name="Vidigal T.H.D.A."/>
            <person name="Brescovit A.D."/>
            <person name="Santos A.J."/>
        </authorList>
    </citation>
    <scope>NUCLEOTIDE SEQUENCE</scope>
    <source>
        <tissue evidence="1">Shoot tissue taken approximately 20 cm above the soil surface</tissue>
    </source>
</reference>
<accession>A0A0A8Z2R9</accession>
<protein>
    <submittedName>
        <fullName evidence="1">Uncharacterized protein</fullName>
    </submittedName>
</protein>
<dbReference type="EMBL" id="GBRH01264216">
    <property type="protein sequence ID" value="JAD33679.1"/>
    <property type="molecule type" value="Transcribed_RNA"/>
</dbReference>